<evidence type="ECO:0000256" key="4">
    <source>
        <dbReference type="ARBA" id="ARBA00022692"/>
    </source>
</evidence>
<evidence type="ECO:0000256" key="13">
    <source>
        <dbReference type="SAM" id="Phobius"/>
    </source>
</evidence>
<dbReference type="InterPro" id="IPR011701">
    <property type="entry name" value="MFS"/>
</dbReference>
<evidence type="ECO:0000313" key="15">
    <source>
        <dbReference type="EMBL" id="KAJ8946318.1"/>
    </source>
</evidence>
<sequence>MNESKASEIQKPTRFFGVRHLQYLLLFAACVVAYGVRIAFNVGVIAIVNTESIEGVPTYPEWASKKNVMLSSFFWGYIAPQVVAGQLAKNYGAKWLLAASTLLGSIFSLLIPYSASTFGYEGVIFCRVLQGFGQSFLFPCVHTLLSKWSAVNDRAKVGSFTYAGVPLGTLISMPVTGILCKIENVGWPASFYLFGAIGISWSILWSIFGAESPSEHKNITLVERSYIEYGLHPEKDQKKLATPWLSILTSLPFWAILICHCGENWGYWTLLTEIPSYLQQILNFDIASNSFLSAFPYLVFWILSFAMGPIADFFIGRKLTSRTASRKIFTSIAMFTPVITLFSITFVPSTERPLIIFLLVLSVGATAGIFCGYYINHIDISPNHAGALMGITTMVSNIFSLLAPLSVDLIINITGYQETDKELWSIVFYTASVVYLLTGLFYIYGGSAEAQPWNGTSEKQLPAEEDKDNDVLKSI</sequence>
<dbReference type="InterPro" id="IPR036259">
    <property type="entry name" value="MFS_trans_sf"/>
</dbReference>
<gene>
    <name evidence="15" type="ORF">NQ318_004207</name>
</gene>
<accession>A0AAV8Y603</accession>
<dbReference type="PROSITE" id="PS50850">
    <property type="entry name" value="MFS"/>
    <property type="match status" value="1"/>
</dbReference>
<name>A0AAV8Y603_9CUCU</name>
<feature type="transmembrane region" description="Helical" evidence="13">
    <location>
        <begin position="354"/>
        <end position="375"/>
    </location>
</feature>
<organism evidence="15 16">
    <name type="scientific">Aromia moschata</name>
    <dbReference type="NCBI Taxonomy" id="1265417"/>
    <lineage>
        <taxon>Eukaryota</taxon>
        <taxon>Metazoa</taxon>
        <taxon>Ecdysozoa</taxon>
        <taxon>Arthropoda</taxon>
        <taxon>Hexapoda</taxon>
        <taxon>Insecta</taxon>
        <taxon>Pterygota</taxon>
        <taxon>Neoptera</taxon>
        <taxon>Endopterygota</taxon>
        <taxon>Coleoptera</taxon>
        <taxon>Polyphaga</taxon>
        <taxon>Cucujiformia</taxon>
        <taxon>Chrysomeloidea</taxon>
        <taxon>Cerambycidae</taxon>
        <taxon>Cerambycinae</taxon>
        <taxon>Callichromatini</taxon>
        <taxon>Aromia</taxon>
    </lineage>
</organism>
<feature type="transmembrane region" description="Helical" evidence="13">
    <location>
        <begin position="157"/>
        <end position="179"/>
    </location>
</feature>
<evidence type="ECO:0000256" key="3">
    <source>
        <dbReference type="ARBA" id="ARBA00022448"/>
    </source>
</evidence>
<proteinExistence type="inferred from homology"/>
<evidence type="ECO:0000256" key="1">
    <source>
        <dbReference type="ARBA" id="ARBA00004141"/>
    </source>
</evidence>
<keyword evidence="9" id="KW-0739">Sodium transport</keyword>
<evidence type="ECO:0000256" key="5">
    <source>
        <dbReference type="ARBA" id="ARBA00022847"/>
    </source>
</evidence>
<comment type="similarity">
    <text evidence="2">Belongs to the major facilitator superfamily. Sodium/anion cotransporter family.</text>
</comment>
<dbReference type="InterPro" id="IPR050382">
    <property type="entry name" value="MFS_Na/Anion_cotransporter"/>
</dbReference>
<dbReference type="GO" id="GO:0006814">
    <property type="term" value="P:sodium ion transport"/>
    <property type="evidence" value="ECO:0007669"/>
    <property type="project" value="UniProtKB-KW"/>
</dbReference>
<dbReference type="AlphaFoldDB" id="A0AAV8Y603"/>
<dbReference type="Proteomes" id="UP001162162">
    <property type="component" value="Unassembled WGS sequence"/>
</dbReference>
<comment type="function">
    <text evidence="10">May be an inorganic phosphate cotransporter.</text>
</comment>
<dbReference type="PROSITE" id="PS51257">
    <property type="entry name" value="PROKAR_LIPOPROTEIN"/>
    <property type="match status" value="1"/>
</dbReference>
<keyword evidence="7" id="KW-0915">Sodium</keyword>
<comment type="subcellular location">
    <subcellularLocation>
        <location evidence="1">Membrane</location>
        <topology evidence="1">Multi-pass membrane protein</topology>
    </subcellularLocation>
</comment>
<dbReference type="GO" id="GO:0006820">
    <property type="term" value="P:monoatomic anion transport"/>
    <property type="evidence" value="ECO:0007669"/>
    <property type="project" value="TreeGrafter"/>
</dbReference>
<evidence type="ECO:0000256" key="11">
    <source>
        <dbReference type="ARBA" id="ARBA00068450"/>
    </source>
</evidence>
<feature type="transmembrane region" description="Helical" evidence="13">
    <location>
        <begin position="294"/>
        <end position="316"/>
    </location>
</feature>
<dbReference type="FunFam" id="1.20.1250.20:FF:000144">
    <property type="entry name" value="Picot, isoform B"/>
    <property type="match status" value="1"/>
</dbReference>
<dbReference type="InterPro" id="IPR020846">
    <property type="entry name" value="MFS_dom"/>
</dbReference>
<feature type="transmembrane region" description="Helical" evidence="13">
    <location>
        <begin position="95"/>
        <end position="116"/>
    </location>
</feature>
<comment type="caution">
    <text evidence="15">The sequence shown here is derived from an EMBL/GenBank/DDBJ whole genome shotgun (WGS) entry which is preliminary data.</text>
</comment>
<feature type="transmembrane region" description="Helical" evidence="13">
    <location>
        <begin position="122"/>
        <end position="145"/>
    </location>
</feature>
<dbReference type="SUPFAM" id="SSF103473">
    <property type="entry name" value="MFS general substrate transporter"/>
    <property type="match status" value="1"/>
</dbReference>
<keyword evidence="3" id="KW-0813">Transport</keyword>
<dbReference type="EMBL" id="JAPWTK010000189">
    <property type="protein sequence ID" value="KAJ8946318.1"/>
    <property type="molecule type" value="Genomic_DNA"/>
</dbReference>
<dbReference type="PANTHER" id="PTHR11662">
    <property type="entry name" value="SOLUTE CARRIER FAMILY 17"/>
    <property type="match status" value="1"/>
</dbReference>
<dbReference type="FunFam" id="1.20.1250.20:FF:000003">
    <property type="entry name" value="Solute carrier family 17 member 3"/>
    <property type="match status" value="1"/>
</dbReference>
<keyword evidence="9" id="KW-0406">Ion transport</keyword>
<feature type="transmembrane region" description="Helical" evidence="13">
    <location>
        <begin position="387"/>
        <end position="411"/>
    </location>
</feature>
<keyword evidence="8 13" id="KW-0472">Membrane</keyword>
<dbReference type="PANTHER" id="PTHR11662:SF280">
    <property type="entry name" value="FI21844P1-RELATED"/>
    <property type="match status" value="1"/>
</dbReference>
<feature type="transmembrane region" description="Helical" evidence="13">
    <location>
        <begin position="21"/>
        <end position="48"/>
    </location>
</feature>
<evidence type="ECO:0000256" key="9">
    <source>
        <dbReference type="ARBA" id="ARBA00023201"/>
    </source>
</evidence>
<evidence type="ECO:0000259" key="14">
    <source>
        <dbReference type="PROSITE" id="PS50850"/>
    </source>
</evidence>
<dbReference type="Pfam" id="PF07690">
    <property type="entry name" value="MFS_1"/>
    <property type="match status" value="1"/>
</dbReference>
<feature type="domain" description="Major facilitator superfamily (MFS) profile" evidence="14">
    <location>
        <begin position="21"/>
        <end position="450"/>
    </location>
</feature>
<evidence type="ECO:0000256" key="12">
    <source>
        <dbReference type="SAM" id="MobiDB-lite"/>
    </source>
</evidence>
<feature type="transmembrane region" description="Helical" evidence="13">
    <location>
        <begin position="191"/>
        <end position="210"/>
    </location>
</feature>
<feature type="region of interest" description="Disordered" evidence="12">
    <location>
        <begin position="455"/>
        <end position="475"/>
    </location>
</feature>
<dbReference type="GO" id="GO:0015293">
    <property type="term" value="F:symporter activity"/>
    <property type="evidence" value="ECO:0007669"/>
    <property type="project" value="UniProtKB-KW"/>
</dbReference>
<evidence type="ECO:0000256" key="7">
    <source>
        <dbReference type="ARBA" id="ARBA00023053"/>
    </source>
</evidence>
<evidence type="ECO:0000256" key="8">
    <source>
        <dbReference type="ARBA" id="ARBA00023136"/>
    </source>
</evidence>
<evidence type="ECO:0000256" key="2">
    <source>
        <dbReference type="ARBA" id="ARBA00008586"/>
    </source>
</evidence>
<feature type="transmembrane region" description="Helical" evidence="13">
    <location>
        <begin position="328"/>
        <end position="348"/>
    </location>
</feature>
<evidence type="ECO:0000313" key="16">
    <source>
        <dbReference type="Proteomes" id="UP001162162"/>
    </source>
</evidence>
<dbReference type="Gene3D" id="1.20.1250.20">
    <property type="entry name" value="MFS general substrate transporter like domains"/>
    <property type="match status" value="2"/>
</dbReference>
<evidence type="ECO:0000256" key="6">
    <source>
        <dbReference type="ARBA" id="ARBA00022989"/>
    </source>
</evidence>
<keyword evidence="4 13" id="KW-0812">Transmembrane</keyword>
<keyword evidence="5" id="KW-0769">Symport</keyword>
<evidence type="ECO:0000256" key="10">
    <source>
        <dbReference type="ARBA" id="ARBA00054632"/>
    </source>
</evidence>
<protein>
    <recommendedName>
        <fullName evidence="11">Putative inorganic phosphate cotransporter</fullName>
    </recommendedName>
</protein>
<keyword evidence="6 13" id="KW-1133">Transmembrane helix</keyword>
<keyword evidence="16" id="KW-1185">Reference proteome</keyword>
<dbReference type="GO" id="GO:0016020">
    <property type="term" value="C:membrane"/>
    <property type="evidence" value="ECO:0007669"/>
    <property type="project" value="UniProtKB-SubCell"/>
</dbReference>
<feature type="transmembrane region" description="Helical" evidence="13">
    <location>
        <begin position="423"/>
        <end position="444"/>
    </location>
</feature>
<reference evidence="15" key="1">
    <citation type="journal article" date="2023" name="Insect Mol. Biol.">
        <title>Genome sequencing provides insights into the evolution of gene families encoding plant cell wall-degrading enzymes in longhorned beetles.</title>
        <authorList>
            <person name="Shin N.R."/>
            <person name="Okamura Y."/>
            <person name="Kirsch R."/>
            <person name="Pauchet Y."/>
        </authorList>
    </citation>
    <scope>NUCLEOTIDE SEQUENCE</scope>
    <source>
        <strain evidence="15">AMC_N1</strain>
    </source>
</reference>